<evidence type="ECO:0000313" key="3">
    <source>
        <dbReference type="Proteomes" id="UP001314681"/>
    </source>
</evidence>
<keyword evidence="1" id="KW-0812">Transmembrane</keyword>
<comment type="caution">
    <text evidence="2">The sequence shown here is derived from an EMBL/GenBank/DDBJ whole genome shotgun (WGS) entry which is preliminary data.</text>
</comment>
<keyword evidence="3" id="KW-1185">Reference proteome</keyword>
<dbReference type="RefSeq" id="WP_238727338.1">
    <property type="nucleotide sequence ID" value="NZ_JAHQCX010000018.1"/>
</dbReference>
<accession>A0ABS6KCN9</accession>
<keyword evidence="1" id="KW-0472">Membrane</keyword>
<evidence type="ECO:0000313" key="2">
    <source>
        <dbReference type="EMBL" id="MBU9728281.1"/>
    </source>
</evidence>
<proteinExistence type="predicted"/>
<evidence type="ECO:0008006" key="4">
    <source>
        <dbReference type="Google" id="ProtNLM"/>
    </source>
</evidence>
<dbReference type="EMBL" id="JAHQCX010000018">
    <property type="protein sequence ID" value="MBU9728281.1"/>
    <property type="molecule type" value="Genomic_DNA"/>
</dbReference>
<evidence type="ECO:0000256" key="1">
    <source>
        <dbReference type="SAM" id="Phobius"/>
    </source>
</evidence>
<organism evidence="2 3">
    <name type="scientific">Diplocloster modestus</name>
    <dbReference type="NCBI Taxonomy" id="2850322"/>
    <lineage>
        <taxon>Bacteria</taxon>
        <taxon>Bacillati</taxon>
        <taxon>Bacillota</taxon>
        <taxon>Clostridia</taxon>
        <taxon>Lachnospirales</taxon>
        <taxon>Lachnospiraceae</taxon>
        <taxon>Diplocloster</taxon>
    </lineage>
</organism>
<dbReference type="Proteomes" id="UP001314681">
    <property type="component" value="Unassembled WGS sequence"/>
</dbReference>
<protein>
    <recommendedName>
        <fullName evidence="4">ATP synthase F0 subunit 8</fullName>
    </recommendedName>
</protein>
<feature type="transmembrane region" description="Helical" evidence="1">
    <location>
        <begin position="6"/>
        <end position="26"/>
    </location>
</feature>
<name>A0ABS6KCN9_9FIRM</name>
<gene>
    <name evidence="2" type="ORF">KTH90_19955</name>
</gene>
<sequence length="54" mass="6019">MVDNSIIITGIICLTIVLLSIINMIGKKIGIEKEDKEIRKRGFKPVGTSPKHKE</sequence>
<reference evidence="2 3" key="1">
    <citation type="submission" date="2021-06" db="EMBL/GenBank/DDBJ databases">
        <title>Description of novel taxa of the family Lachnospiraceae.</title>
        <authorList>
            <person name="Chaplin A.V."/>
            <person name="Sokolova S.R."/>
            <person name="Pikina A.P."/>
            <person name="Korzhanova M."/>
            <person name="Belova V."/>
            <person name="Korostin D."/>
            <person name="Efimov B.A."/>
        </authorList>
    </citation>
    <scope>NUCLEOTIDE SEQUENCE [LARGE SCALE GENOMIC DNA]</scope>
    <source>
        <strain evidence="2 3">ASD4241</strain>
    </source>
</reference>
<keyword evidence="1" id="KW-1133">Transmembrane helix</keyword>